<keyword evidence="6" id="KW-1035">Host cytoplasm</keyword>
<keyword evidence="4" id="KW-1015">Disulfide bond</keyword>
<evidence type="ECO:0000313" key="7">
    <source>
        <dbReference type="EMBL" id="XBH23801.1"/>
    </source>
</evidence>
<sequence>MRDVLILVGKPLCPVCTLANTIVSKLENRYDITRVNLISLFTKKTVADVLGMGTYDLVHALSEFFGNEYVLLLKMRPDTGEMAYVPFKEYLVVGQISMDAVDYEQLTRSIEGAPFGVWPPRRK</sequence>
<comment type="function">
    <text evidence="6">Glutaredoxin necessary for virion morphogenesis and virus replication.</text>
</comment>
<dbReference type="EMBL" id="PP711852">
    <property type="protein sequence ID" value="XBH23801.1"/>
    <property type="molecule type" value="Genomic_DNA"/>
</dbReference>
<accession>A0AAU7E212</accession>
<reference evidence="7" key="2">
    <citation type="submission" date="2024-02" db="EMBL/GenBank/DDBJ databases">
        <authorList>
            <person name="Hu B."/>
        </authorList>
    </citation>
    <scope>NUCLEOTIDE SEQUENCE</scope>
    <source>
        <strain evidence="7">1A/Uganda/UGR70/2019</strain>
    </source>
</reference>
<evidence type="ECO:0000256" key="6">
    <source>
        <dbReference type="RuleBase" id="RU363082"/>
    </source>
</evidence>
<dbReference type="GO" id="GO:0030430">
    <property type="term" value="C:host cell cytoplasm"/>
    <property type="evidence" value="ECO:0007669"/>
    <property type="project" value="UniProtKB-SubCell"/>
</dbReference>
<protein>
    <recommendedName>
        <fullName evidence="6">Glutaredoxin-2</fullName>
    </recommendedName>
</protein>
<organism evidence="7">
    <name type="scientific">Rousettus bat poxvirus</name>
    <dbReference type="NCBI Taxonomy" id="3141933"/>
    <lineage>
        <taxon>Viruses</taxon>
        <taxon>Varidnaviria</taxon>
        <taxon>Bamfordvirae</taxon>
        <taxon>Nucleocytoviricota</taxon>
        <taxon>Pokkesviricetes</taxon>
        <taxon>Chitovirales</taxon>
        <taxon>Poxviridae</taxon>
    </lineage>
</organism>
<keyword evidence="3 6" id="KW-0249">Electron transport</keyword>
<keyword evidence="2 6" id="KW-0813">Transport</keyword>
<evidence type="ECO:0000256" key="1">
    <source>
        <dbReference type="ARBA" id="ARBA00011738"/>
    </source>
</evidence>
<comment type="similarity">
    <text evidence="6">Belongs to the glutaredoxin family.</text>
</comment>
<comment type="subcellular location">
    <subcellularLocation>
        <location evidence="6">Host cytoplasm</location>
    </subcellularLocation>
</comment>
<proteinExistence type="inferred from homology"/>
<evidence type="ECO:0000256" key="4">
    <source>
        <dbReference type="ARBA" id="ARBA00023157"/>
    </source>
</evidence>
<comment type="subunit">
    <text evidence="1">Homodimer.</text>
</comment>
<keyword evidence="5 6" id="KW-0676">Redox-active center</keyword>
<evidence type="ECO:0000256" key="5">
    <source>
        <dbReference type="ARBA" id="ARBA00023284"/>
    </source>
</evidence>
<reference evidence="7" key="1">
    <citation type="journal article" date="2024" name="Microbiome">
        <title>Substantial viral diversity in bats and rodents from East Africa: insights into evolution, recombination, and cocirculation.</title>
        <authorList>
            <person name="Wang D."/>
            <person name="Yang X."/>
            <person name="Ren Z."/>
            <person name="Hu B."/>
            <person name="Zhao H."/>
            <person name="Yang K."/>
            <person name="Shi P."/>
            <person name="Zhang Z."/>
            <person name="Feng Q."/>
            <person name="Nawenja C.V."/>
            <person name="Obanda V."/>
            <person name="Robert K."/>
            <person name="Nalikka B."/>
            <person name="Waruhiu C.N."/>
            <person name="Ochola G.O."/>
            <person name="Onyuok S.O."/>
            <person name="Ochieng H."/>
            <person name="Li B."/>
            <person name="Zhu Y."/>
            <person name="Si H."/>
            <person name="Yin J."/>
            <person name="Kristiansen K."/>
            <person name="Jin X."/>
            <person name="Xu X."/>
            <person name="Xiao M."/>
            <person name="Agwanda B."/>
            <person name="Ommeh S."/>
            <person name="Li J."/>
            <person name="Shi Z.L."/>
        </authorList>
    </citation>
    <scope>NUCLEOTIDE SEQUENCE</scope>
    <source>
        <strain evidence="7">1A/Uganda/UGR70/2019</strain>
    </source>
</reference>
<evidence type="ECO:0000256" key="2">
    <source>
        <dbReference type="ARBA" id="ARBA00022448"/>
    </source>
</evidence>
<evidence type="ECO:0000256" key="3">
    <source>
        <dbReference type="ARBA" id="ARBA00022982"/>
    </source>
</evidence>
<name>A0AAU7E212_9POXV</name>
<dbReference type="Gene3D" id="3.40.30.10">
    <property type="entry name" value="Glutaredoxin"/>
    <property type="match status" value="1"/>
</dbReference>
<dbReference type="InterPro" id="IPR008554">
    <property type="entry name" value="Glutaredoxin-like"/>
</dbReference>
<dbReference type="Pfam" id="PF05768">
    <property type="entry name" value="Glrx-like"/>
    <property type="match status" value="1"/>
</dbReference>